<keyword evidence="1" id="KW-0808">Transferase</keyword>
<dbReference type="EMBL" id="LR904017">
    <property type="protein sequence ID" value="CAD7252495.1"/>
    <property type="molecule type" value="Genomic_DNA"/>
</dbReference>
<dbReference type="SUPFAM" id="SSF56399">
    <property type="entry name" value="ADP-ribosylation"/>
    <property type="match status" value="2"/>
</dbReference>
<gene>
    <name evidence="3" type="ORF">DSTB1V02_LOCUS12253</name>
</gene>
<organism evidence="3">
    <name type="scientific">Darwinula stevensoni</name>
    <dbReference type="NCBI Taxonomy" id="69355"/>
    <lineage>
        <taxon>Eukaryota</taxon>
        <taxon>Metazoa</taxon>
        <taxon>Ecdysozoa</taxon>
        <taxon>Arthropoda</taxon>
        <taxon>Crustacea</taxon>
        <taxon>Oligostraca</taxon>
        <taxon>Ostracoda</taxon>
        <taxon>Podocopa</taxon>
        <taxon>Podocopida</taxon>
        <taxon>Darwinulocopina</taxon>
        <taxon>Darwinuloidea</taxon>
        <taxon>Darwinulidae</taxon>
        <taxon>Darwinula</taxon>
    </lineage>
</organism>
<feature type="domain" description="PARP catalytic" evidence="2">
    <location>
        <begin position="36"/>
        <end position="245"/>
    </location>
</feature>
<evidence type="ECO:0000313" key="4">
    <source>
        <dbReference type="Proteomes" id="UP000677054"/>
    </source>
</evidence>
<keyword evidence="1" id="KW-0520">NAD</keyword>
<keyword evidence="4" id="KW-1185">Reference proteome</keyword>
<dbReference type="EC" id="2.4.2.-" evidence="1"/>
<accession>A0A7R9AEF9</accession>
<dbReference type="AlphaFoldDB" id="A0A7R9AEF9"/>
<dbReference type="GO" id="GO:0003950">
    <property type="term" value="F:NAD+ poly-ADP-ribosyltransferase activity"/>
    <property type="evidence" value="ECO:0007669"/>
    <property type="project" value="UniProtKB-UniRule"/>
</dbReference>
<dbReference type="GO" id="GO:0005634">
    <property type="term" value="C:nucleus"/>
    <property type="evidence" value="ECO:0007669"/>
    <property type="project" value="TreeGrafter"/>
</dbReference>
<dbReference type="Gene3D" id="3.90.228.10">
    <property type="match status" value="2"/>
</dbReference>
<dbReference type="EMBL" id="CAJPEV010004500">
    <property type="protein sequence ID" value="CAG0901880.1"/>
    <property type="molecule type" value="Genomic_DNA"/>
</dbReference>
<protein>
    <recommendedName>
        <fullName evidence="1">Poly [ADP-ribose] polymerase</fullName>
        <shortName evidence="1">PARP</shortName>
        <ecNumber evidence="1">2.4.2.-</ecNumber>
    </recommendedName>
</protein>
<keyword evidence="1" id="KW-0328">Glycosyltransferase</keyword>
<dbReference type="GO" id="GO:1990404">
    <property type="term" value="F:NAD+-protein mono-ADP-ribosyltransferase activity"/>
    <property type="evidence" value="ECO:0007669"/>
    <property type="project" value="TreeGrafter"/>
</dbReference>
<dbReference type="OrthoDB" id="6133115at2759"/>
<dbReference type="PROSITE" id="PS51059">
    <property type="entry name" value="PARP_CATALYTIC"/>
    <property type="match status" value="2"/>
</dbReference>
<dbReference type="Proteomes" id="UP000677054">
    <property type="component" value="Unassembled WGS sequence"/>
</dbReference>
<proteinExistence type="predicted"/>
<evidence type="ECO:0000256" key="1">
    <source>
        <dbReference type="RuleBase" id="RU362114"/>
    </source>
</evidence>
<feature type="domain" description="PARP catalytic" evidence="2">
    <location>
        <begin position="253"/>
        <end position="445"/>
    </location>
</feature>
<dbReference type="Pfam" id="PF00644">
    <property type="entry name" value="PARP"/>
    <property type="match status" value="2"/>
</dbReference>
<reference evidence="3" key="1">
    <citation type="submission" date="2020-11" db="EMBL/GenBank/DDBJ databases">
        <authorList>
            <person name="Tran Van P."/>
        </authorList>
    </citation>
    <scope>NUCLEOTIDE SEQUENCE</scope>
</reference>
<evidence type="ECO:0000313" key="3">
    <source>
        <dbReference type="EMBL" id="CAD7252495.1"/>
    </source>
</evidence>
<dbReference type="InterPro" id="IPR051712">
    <property type="entry name" value="ARTD-AVP"/>
</dbReference>
<dbReference type="PANTHER" id="PTHR45740">
    <property type="entry name" value="POLY [ADP-RIBOSE] POLYMERASE"/>
    <property type="match status" value="1"/>
</dbReference>
<evidence type="ECO:0000259" key="2">
    <source>
        <dbReference type="PROSITE" id="PS51059"/>
    </source>
</evidence>
<dbReference type="InterPro" id="IPR012317">
    <property type="entry name" value="Poly(ADP-ribose)pol_cat_dom"/>
</dbReference>
<name>A0A7R9AEF9_9CRUS</name>
<sequence>MNSAIVKSPPHTVLKESGMEPPFYAIVNAGEGRLHFPRQWEPMPKEELVKRVALQRLSHEYLLASKRLPQNFTVQGVERVQNPYLWEMYQNRRDLFLKQNDRDLKRLNEKYLWHGTSRENLDNICERNLDWRRHGINVGQIYGQGTYFTDDPLLAARYAQSSPSHRNEKCMLLMRVLVGKCALGNGSMTMPPDGYETTADNVLSPKIFVKYHDQDYYPEYAMVKSPPHTVLKESGMEPPFYAIVNAGEGRLHFPRQWEPMPKEELVKRVALQRLSHEYLLASKRLPQNFTVQGVERVQNPYLWEMYQNRRDLFLKQHDRDLKRLNEKYLWHGTSRENLDNICERNLDWRRHGINVGQIYGQGTYFTDDPLLAARYAQSSPSHRNEKCMLLMRVLVGKCALGNGSMTMPPDGYETTADNVLSPKIFVKYHDQDYYPEYVLYFTVQQ</sequence>
<dbReference type="PANTHER" id="PTHR45740:SF2">
    <property type="entry name" value="POLY [ADP-RIBOSE] POLYMERASE"/>
    <property type="match status" value="1"/>
</dbReference>